<keyword evidence="5" id="KW-1185">Reference proteome</keyword>
<sequence length="198" mass="22616">MNNSAVDPNKYRFNVSNVFKPLSPTLNKGFRSYGVCLLEVVAFLALGIYCGGYLVNKNYHIGMYSIVISVLFLSGVWIHFLGLHFNSRRLLLVHCYSCMAIAMFQIMVLMTGILIDVFYEVLLLQPSARKVLLTLSMEMLCSSALAVLFGISSYIRAREIRTFQMARDSFIFFLRGFDAYLTSSFGHKFPKYTVQYKK</sequence>
<feature type="transmembrane region" description="Helical" evidence="1">
    <location>
        <begin position="95"/>
        <end position="119"/>
    </location>
</feature>
<dbReference type="Proteomes" id="UP000582659">
    <property type="component" value="Unassembled WGS sequence"/>
</dbReference>
<keyword evidence="1" id="KW-1133">Transmembrane helix</keyword>
<keyword evidence="1" id="KW-0472">Membrane</keyword>
<reference evidence="6" key="1">
    <citation type="submission" date="2016-11" db="UniProtKB">
        <authorList>
            <consortium name="WormBaseParasite"/>
        </authorList>
    </citation>
    <scope>IDENTIFICATION</scope>
</reference>
<protein>
    <submittedName>
        <fullName evidence="2">(pine wood nematode) hypothetical protein</fullName>
    </submittedName>
</protein>
<organism evidence="4 6">
    <name type="scientific">Bursaphelenchus xylophilus</name>
    <name type="common">Pinewood nematode worm</name>
    <name type="synonym">Aphelenchoides xylophilus</name>
    <dbReference type="NCBI Taxonomy" id="6326"/>
    <lineage>
        <taxon>Eukaryota</taxon>
        <taxon>Metazoa</taxon>
        <taxon>Ecdysozoa</taxon>
        <taxon>Nematoda</taxon>
        <taxon>Chromadorea</taxon>
        <taxon>Rhabditida</taxon>
        <taxon>Tylenchina</taxon>
        <taxon>Tylenchomorpha</taxon>
        <taxon>Aphelenchoidea</taxon>
        <taxon>Aphelenchoididae</taxon>
        <taxon>Bursaphelenchus</taxon>
    </lineage>
</organism>
<feature type="transmembrane region" description="Helical" evidence="1">
    <location>
        <begin position="33"/>
        <end position="55"/>
    </location>
</feature>
<keyword evidence="1" id="KW-0812">Transmembrane</keyword>
<feature type="transmembrane region" description="Helical" evidence="1">
    <location>
        <begin position="131"/>
        <end position="155"/>
    </location>
</feature>
<evidence type="ECO:0000256" key="1">
    <source>
        <dbReference type="SAM" id="Phobius"/>
    </source>
</evidence>
<accession>A0A1I7SVP5</accession>
<evidence type="ECO:0000313" key="4">
    <source>
        <dbReference type="Proteomes" id="UP000095284"/>
    </source>
</evidence>
<dbReference type="OrthoDB" id="10375158at2759"/>
<dbReference type="AlphaFoldDB" id="A0A1I7SVP5"/>
<evidence type="ECO:0000313" key="3">
    <source>
        <dbReference type="EMBL" id="CAG9098037.1"/>
    </source>
</evidence>
<feature type="transmembrane region" description="Helical" evidence="1">
    <location>
        <begin position="61"/>
        <end position="83"/>
    </location>
</feature>
<proteinExistence type="predicted"/>
<dbReference type="Proteomes" id="UP000659654">
    <property type="component" value="Unassembled WGS sequence"/>
</dbReference>
<evidence type="ECO:0000313" key="2">
    <source>
        <dbReference type="EMBL" id="CAD5215825.1"/>
    </source>
</evidence>
<dbReference type="EMBL" id="CAJFCV020000002">
    <property type="protein sequence ID" value="CAG9098037.1"/>
    <property type="molecule type" value="Genomic_DNA"/>
</dbReference>
<gene>
    <name evidence="2" type="ORF">BXYJ_LOCUS4223</name>
</gene>
<evidence type="ECO:0000313" key="5">
    <source>
        <dbReference type="Proteomes" id="UP000659654"/>
    </source>
</evidence>
<reference evidence="3" key="2">
    <citation type="submission" date="2020-08" db="EMBL/GenBank/DDBJ databases">
        <authorList>
            <person name="Kikuchi T."/>
        </authorList>
    </citation>
    <scope>NUCLEOTIDE SEQUENCE</scope>
    <source>
        <strain evidence="2">Ka4C1</strain>
    </source>
</reference>
<dbReference type="Proteomes" id="UP000095284">
    <property type="component" value="Unplaced"/>
</dbReference>
<name>A0A1I7SVP5_BURXY</name>
<evidence type="ECO:0000313" key="6">
    <source>
        <dbReference type="WBParaSite" id="BXY_1712300.1"/>
    </source>
</evidence>
<dbReference type="EMBL" id="CAJFDI010000002">
    <property type="protein sequence ID" value="CAD5215825.1"/>
    <property type="molecule type" value="Genomic_DNA"/>
</dbReference>
<dbReference type="WBParaSite" id="BXY_1712300.1">
    <property type="protein sequence ID" value="BXY_1712300.1"/>
    <property type="gene ID" value="BXY_1712300"/>
</dbReference>